<name>A0A9W9L4W7_9EURO</name>
<feature type="compositionally biased region" description="Basic and acidic residues" evidence="1">
    <location>
        <begin position="94"/>
        <end position="105"/>
    </location>
</feature>
<proteinExistence type="predicted"/>
<keyword evidence="4" id="KW-1185">Reference proteome</keyword>
<comment type="caution">
    <text evidence="3">The sequence shown here is derived from an EMBL/GenBank/DDBJ whole genome shotgun (WGS) entry which is preliminary data.</text>
</comment>
<protein>
    <recommendedName>
        <fullName evidence="2">Mtf2-like C-terminal domain-containing protein</fullName>
    </recommendedName>
</protein>
<feature type="compositionally biased region" description="Basic and acidic residues" evidence="1">
    <location>
        <begin position="175"/>
        <end position="190"/>
    </location>
</feature>
<evidence type="ECO:0000256" key="1">
    <source>
        <dbReference type="SAM" id="MobiDB-lite"/>
    </source>
</evidence>
<dbReference type="InterPro" id="IPR040009">
    <property type="entry name" value="Mtf2/C5D6.12-like"/>
</dbReference>
<evidence type="ECO:0000259" key="2">
    <source>
        <dbReference type="Pfam" id="PF19189"/>
    </source>
</evidence>
<dbReference type="EMBL" id="JAPZBO010000009">
    <property type="protein sequence ID" value="KAJ5303473.1"/>
    <property type="molecule type" value="Genomic_DNA"/>
</dbReference>
<sequence length="476" mass="52908">MAKIPRAFLLSATSSSAPFLYQTRTLAPLSQSLCRCPPINRLQRQYSGSNIPENDDGYKDGSNENNSGPKISSETSTSPATNDCPAPRRSFLRRRAEEVAPKTEPTEPAPSSRPLQTITPAEKMIFADLLKQLKKEKPAATTTKPSRASARRPKPENVNDLIALFDDIFDKSEKEAAEKKRKQEKEKEKAASAARGDTQEKSFDIPGGSDKIRYSDLRFSAIASKAHPDFEITITDAVDLVIKRESKRIEDELFKAIEEGRGDMGLWEECQEHIFGMLQHLEEPTPTVSDAVADDSSSGTMNGTERPMISSGPLNIPAMVPVTPVLAKLYPKTLLVAFRLLNTHFPESQLIGQFRSTIKNQGRTSSVLGTSSALCDEMIYFHWHGCNDLPAVIGFLHDMDLHGLSPSPKSHRLLKEIVRQRFRDLDSVRQSDTGVASFWQFPPNQTAFQELSGPGGWLDRLDEHARRESAIPFTSE</sequence>
<feature type="region of interest" description="Disordered" evidence="1">
    <location>
        <begin position="175"/>
        <end position="207"/>
    </location>
</feature>
<feature type="region of interest" description="Disordered" evidence="1">
    <location>
        <begin position="135"/>
        <end position="157"/>
    </location>
</feature>
<dbReference type="PANTHER" id="PTHR39468:SF1">
    <property type="entry name" value="MTF2-LIKE C-TERMINAL DOMAIN-CONTAINING PROTEIN"/>
    <property type="match status" value="1"/>
</dbReference>
<dbReference type="Proteomes" id="UP001147746">
    <property type="component" value="Unassembled WGS sequence"/>
</dbReference>
<feature type="compositionally biased region" description="Low complexity" evidence="1">
    <location>
        <begin position="288"/>
        <end position="298"/>
    </location>
</feature>
<accession>A0A9W9L4W7</accession>
<reference evidence="3" key="1">
    <citation type="submission" date="2022-12" db="EMBL/GenBank/DDBJ databases">
        <authorList>
            <person name="Petersen C."/>
        </authorList>
    </citation>
    <scope>NUCLEOTIDE SEQUENCE</scope>
    <source>
        <strain evidence="3">IBT 21472</strain>
    </source>
</reference>
<feature type="region of interest" description="Disordered" evidence="1">
    <location>
        <begin position="288"/>
        <end position="308"/>
    </location>
</feature>
<feature type="region of interest" description="Disordered" evidence="1">
    <location>
        <begin position="44"/>
        <end position="119"/>
    </location>
</feature>
<dbReference type="PANTHER" id="PTHR39468">
    <property type="entry name" value="CHROMOSOME 7, WHOLE GENOME SHOTGUN SEQUENCE"/>
    <property type="match status" value="1"/>
</dbReference>
<dbReference type="GO" id="GO:0005739">
    <property type="term" value="C:mitochondrion"/>
    <property type="evidence" value="ECO:0007669"/>
    <property type="project" value="InterPro"/>
</dbReference>
<dbReference type="OrthoDB" id="2444174at2759"/>
<gene>
    <name evidence="3" type="ORF">N7476_010272</name>
</gene>
<feature type="compositionally biased region" description="Polar residues" evidence="1">
    <location>
        <begin position="63"/>
        <end position="81"/>
    </location>
</feature>
<dbReference type="AlphaFoldDB" id="A0A9W9L4W7"/>
<feature type="domain" description="Mtf2-like C-terminal" evidence="2">
    <location>
        <begin position="247"/>
        <end position="439"/>
    </location>
</feature>
<organism evidence="3 4">
    <name type="scientific">Penicillium atrosanguineum</name>
    <dbReference type="NCBI Taxonomy" id="1132637"/>
    <lineage>
        <taxon>Eukaryota</taxon>
        <taxon>Fungi</taxon>
        <taxon>Dikarya</taxon>
        <taxon>Ascomycota</taxon>
        <taxon>Pezizomycotina</taxon>
        <taxon>Eurotiomycetes</taxon>
        <taxon>Eurotiomycetidae</taxon>
        <taxon>Eurotiales</taxon>
        <taxon>Aspergillaceae</taxon>
        <taxon>Penicillium</taxon>
    </lineage>
</organism>
<reference evidence="3" key="2">
    <citation type="journal article" date="2023" name="IMA Fungus">
        <title>Comparative genomic study of the Penicillium genus elucidates a diverse pangenome and 15 lateral gene transfer events.</title>
        <authorList>
            <person name="Petersen C."/>
            <person name="Sorensen T."/>
            <person name="Nielsen M.R."/>
            <person name="Sondergaard T.E."/>
            <person name="Sorensen J.L."/>
            <person name="Fitzpatrick D.A."/>
            <person name="Frisvad J.C."/>
            <person name="Nielsen K.L."/>
        </authorList>
    </citation>
    <scope>NUCLEOTIDE SEQUENCE</scope>
    <source>
        <strain evidence="3">IBT 21472</strain>
    </source>
</reference>
<evidence type="ECO:0000313" key="3">
    <source>
        <dbReference type="EMBL" id="KAJ5303473.1"/>
    </source>
</evidence>
<dbReference type="Pfam" id="PF19189">
    <property type="entry name" value="Mtf2"/>
    <property type="match status" value="1"/>
</dbReference>
<dbReference type="InterPro" id="IPR043837">
    <property type="entry name" value="Mtf2-like_C"/>
</dbReference>
<evidence type="ECO:0000313" key="4">
    <source>
        <dbReference type="Proteomes" id="UP001147746"/>
    </source>
</evidence>